<organism evidence="2 3">
    <name type="scientific">Sphagnurus paluster</name>
    <dbReference type="NCBI Taxonomy" id="117069"/>
    <lineage>
        <taxon>Eukaryota</taxon>
        <taxon>Fungi</taxon>
        <taxon>Dikarya</taxon>
        <taxon>Basidiomycota</taxon>
        <taxon>Agaricomycotina</taxon>
        <taxon>Agaricomycetes</taxon>
        <taxon>Agaricomycetidae</taxon>
        <taxon>Agaricales</taxon>
        <taxon>Tricholomatineae</taxon>
        <taxon>Lyophyllaceae</taxon>
        <taxon>Sphagnurus</taxon>
    </lineage>
</organism>
<dbReference type="AlphaFoldDB" id="A0A9P7KIZ2"/>
<dbReference type="OrthoDB" id="2506317at2759"/>
<evidence type="ECO:0000313" key="3">
    <source>
        <dbReference type="Proteomes" id="UP000717328"/>
    </source>
</evidence>
<evidence type="ECO:0000256" key="1">
    <source>
        <dbReference type="SAM" id="MobiDB-lite"/>
    </source>
</evidence>
<reference evidence="2" key="1">
    <citation type="submission" date="2021-02" db="EMBL/GenBank/DDBJ databases">
        <authorList>
            <person name="Nieuwenhuis M."/>
            <person name="Van De Peppel L.J.J."/>
        </authorList>
    </citation>
    <scope>NUCLEOTIDE SEQUENCE</scope>
    <source>
        <strain evidence="2">D49</strain>
    </source>
</reference>
<reference evidence="2" key="2">
    <citation type="submission" date="2021-10" db="EMBL/GenBank/DDBJ databases">
        <title>Phylogenomics reveals ancestral predisposition of the termite-cultivated fungus Termitomyces towards a domesticated lifestyle.</title>
        <authorList>
            <person name="Auxier B."/>
            <person name="Grum-Grzhimaylo A."/>
            <person name="Cardenas M.E."/>
            <person name="Lodge J.D."/>
            <person name="Laessoe T."/>
            <person name="Pedersen O."/>
            <person name="Smith M.E."/>
            <person name="Kuyper T.W."/>
            <person name="Franco-Molano E.A."/>
            <person name="Baroni T.J."/>
            <person name="Aanen D.K."/>
        </authorList>
    </citation>
    <scope>NUCLEOTIDE SEQUENCE</scope>
    <source>
        <strain evidence="2">D49</strain>
    </source>
</reference>
<sequence>MESSRRATIAAHTARREAYLRSRDDEKERRKRDALRRIAPGFEPQGSVLVPTKSTNGSSGTQTADMESPSGHKLVKSVMEDLVDQLAALDSGSKT</sequence>
<feature type="compositionally biased region" description="Low complexity" evidence="1">
    <location>
        <begin position="1"/>
        <end position="12"/>
    </location>
</feature>
<accession>A0A9P7KIZ2</accession>
<dbReference type="EMBL" id="JABCKI010000161">
    <property type="protein sequence ID" value="KAG5652108.1"/>
    <property type="molecule type" value="Genomic_DNA"/>
</dbReference>
<feature type="region of interest" description="Disordered" evidence="1">
    <location>
        <begin position="1"/>
        <end position="71"/>
    </location>
</feature>
<keyword evidence="3" id="KW-1185">Reference proteome</keyword>
<dbReference type="Proteomes" id="UP000717328">
    <property type="component" value="Unassembled WGS sequence"/>
</dbReference>
<evidence type="ECO:0000313" key="2">
    <source>
        <dbReference type="EMBL" id="KAG5652108.1"/>
    </source>
</evidence>
<gene>
    <name evidence="2" type="ORF">H0H81_006282</name>
</gene>
<comment type="caution">
    <text evidence="2">The sequence shown here is derived from an EMBL/GenBank/DDBJ whole genome shotgun (WGS) entry which is preliminary data.</text>
</comment>
<name>A0A9P7KIZ2_9AGAR</name>
<proteinExistence type="predicted"/>
<feature type="compositionally biased region" description="Basic and acidic residues" evidence="1">
    <location>
        <begin position="14"/>
        <end position="28"/>
    </location>
</feature>
<protein>
    <submittedName>
        <fullName evidence="2">Uncharacterized protein</fullName>
    </submittedName>
</protein>
<feature type="compositionally biased region" description="Polar residues" evidence="1">
    <location>
        <begin position="52"/>
        <end position="65"/>
    </location>
</feature>